<dbReference type="Gene3D" id="3.20.20.80">
    <property type="entry name" value="Glycosidases"/>
    <property type="match status" value="1"/>
</dbReference>
<proteinExistence type="predicted"/>
<feature type="chain" id="PRO_5039336532" description="DUF4015 domain-containing protein" evidence="2">
    <location>
        <begin position="20"/>
        <end position="435"/>
    </location>
</feature>
<evidence type="ECO:0000256" key="2">
    <source>
        <dbReference type="SAM" id="SignalP"/>
    </source>
</evidence>
<sequence length="435" mass="50026">MRKYISFLFLFLLTFSLLSSCKTPEPLQYNVNKTPELKQYESELQAESLYKESLAQESLLAKEKAEEEEKAKEALIWKKKDIQKDRVKVKGIYITDLTAGSPKMEDILSKMKDTELNALVIDIKNDNGQIVYQMNNGGQQEFYNTTNIVKDLPALLKKCHDQGLYLIARLVCFRDPAMGEVHPEWMNQKADGSLFKDNSGMTWINPYKKDYWDYIASVAERCADDGFDEIQLDYVRFCTEKGMKEVQYPEEAETNKTQIITEFVQYMSDRLANKQVFFSTDVFGTIIGSYVDSTAVGQDYSDMAASVDYMCPMIYPSHYGDGNFGIEHPDTDPYKTIYSALRSSQKELALVKSGDNYQATVRPWLQGFTASYLQHYIPYEKEQFRAQIQAVYDSGYDEWLFWNAGSNYDFSYFYTKEEGASVQSEAKTDQEGNNG</sequence>
<dbReference type="PROSITE" id="PS51257">
    <property type="entry name" value="PROKAR_LIPOPROTEIN"/>
    <property type="match status" value="1"/>
</dbReference>
<dbReference type="InterPro" id="IPR017853">
    <property type="entry name" value="GH"/>
</dbReference>
<keyword evidence="2" id="KW-0732">Signal</keyword>
<dbReference type="SUPFAM" id="SSF51445">
    <property type="entry name" value="(Trans)glycosidases"/>
    <property type="match status" value="1"/>
</dbReference>
<evidence type="ECO:0000313" key="4">
    <source>
        <dbReference type="EMBL" id="MBB6041437.1"/>
    </source>
</evidence>
<evidence type="ECO:0000313" key="5">
    <source>
        <dbReference type="Proteomes" id="UP000522163"/>
    </source>
</evidence>
<dbReference type="GeneID" id="85014955"/>
<accession>A0A7W9SG02</accession>
<feature type="domain" description="DUF4015" evidence="3">
    <location>
        <begin position="91"/>
        <end position="408"/>
    </location>
</feature>
<dbReference type="InterPro" id="IPR025275">
    <property type="entry name" value="DUF4015"/>
</dbReference>
<keyword evidence="1" id="KW-0175">Coiled coil</keyword>
<name>A0A7W9SG02_9FIRM</name>
<dbReference type="AlphaFoldDB" id="A0A7W9SG02"/>
<feature type="signal peptide" evidence="2">
    <location>
        <begin position="1"/>
        <end position="19"/>
    </location>
</feature>
<reference evidence="4 5" key="1">
    <citation type="submission" date="2020-08" db="EMBL/GenBank/DDBJ databases">
        <title>Genomic Encyclopedia of Type Strains, Phase IV (KMG-IV): sequencing the most valuable type-strain genomes for metagenomic binning, comparative biology and taxonomic classification.</title>
        <authorList>
            <person name="Goeker M."/>
        </authorList>
    </citation>
    <scope>NUCLEOTIDE SEQUENCE [LARGE SCALE GENOMIC DNA]</scope>
    <source>
        <strain evidence="4 5">DSM 17245</strain>
    </source>
</reference>
<dbReference type="RefSeq" id="WP_183684049.1">
    <property type="nucleotide sequence ID" value="NZ_CAUVEM010000007.1"/>
</dbReference>
<comment type="caution">
    <text evidence="4">The sequence shown here is derived from an EMBL/GenBank/DDBJ whole genome shotgun (WGS) entry which is preliminary data.</text>
</comment>
<feature type="coiled-coil region" evidence="1">
    <location>
        <begin position="37"/>
        <end position="85"/>
    </location>
</feature>
<dbReference type="Pfam" id="PF13200">
    <property type="entry name" value="DUF4015"/>
    <property type="match status" value="1"/>
</dbReference>
<evidence type="ECO:0000259" key="3">
    <source>
        <dbReference type="Pfam" id="PF13200"/>
    </source>
</evidence>
<dbReference type="EMBL" id="JACHHH010000006">
    <property type="protein sequence ID" value="MBB6041437.1"/>
    <property type="molecule type" value="Genomic_DNA"/>
</dbReference>
<evidence type="ECO:0000256" key="1">
    <source>
        <dbReference type="SAM" id="Coils"/>
    </source>
</evidence>
<gene>
    <name evidence="4" type="ORF">HNQ46_001417</name>
</gene>
<dbReference type="Proteomes" id="UP000522163">
    <property type="component" value="Unassembled WGS sequence"/>
</dbReference>
<protein>
    <recommendedName>
        <fullName evidence="3">DUF4015 domain-containing protein</fullName>
    </recommendedName>
</protein>
<organism evidence="4 5">
    <name type="scientific">Oribacterium sinus</name>
    <dbReference type="NCBI Taxonomy" id="237576"/>
    <lineage>
        <taxon>Bacteria</taxon>
        <taxon>Bacillati</taxon>
        <taxon>Bacillota</taxon>
        <taxon>Clostridia</taxon>
        <taxon>Lachnospirales</taxon>
        <taxon>Lachnospiraceae</taxon>
        <taxon>Oribacterium</taxon>
    </lineage>
</organism>